<feature type="transmembrane region" description="Helical" evidence="7">
    <location>
        <begin position="293"/>
        <end position="319"/>
    </location>
</feature>
<evidence type="ECO:0000256" key="5">
    <source>
        <dbReference type="ARBA" id="ARBA00022989"/>
    </source>
</evidence>
<feature type="transmembrane region" description="Helical" evidence="7">
    <location>
        <begin position="33"/>
        <end position="51"/>
    </location>
</feature>
<sequence>MGAKYEVLLDLVVVVEIMVSVKLSWVFVKLLRLLSIVSAVVLICFVIETLLPGDPAEAVLAGISDAPDPEKLRQMQEYLKTDVHPFHRALEWLRGIMVLDFGVSYRSGEPVLDEIARRIPVTFALTFLTVSWVIPMSLLGAWIMVRDRFRVGLLFRGLAYAGLVVPAYLLGSIILLLAGVLHSNVAYEGVNSLLFASFTLGLPMCGFYTYISRGFMLDILFSEYLRFAYAKGLSEWKVFLGHVLPALLPQILVLWFMSIGRLLGGSVVVEVLFGLPGIGELFVEAVASRDYPVIQALIFLSGCSVGILMELSDFLLPLLNPRIQPDKARSYLL</sequence>
<dbReference type="InterPro" id="IPR000515">
    <property type="entry name" value="MetI-like"/>
</dbReference>
<dbReference type="PANTHER" id="PTHR43163">
    <property type="entry name" value="DIPEPTIDE TRANSPORT SYSTEM PERMEASE PROTEIN DPPB-RELATED"/>
    <property type="match status" value="1"/>
</dbReference>
<keyword evidence="4 7" id="KW-0812">Transmembrane</keyword>
<evidence type="ECO:0000313" key="9">
    <source>
        <dbReference type="EMBL" id="SFM60270.1"/>
    </source>
</evidence>
<reference evidence="9 10" key="1">
    <citation type="submission" date="2016-10" db="EMBL/GenBank/DDBJ databases">
        <authorList>
            <person name="de Groot N.N."/>
        </authorList>
    </citation>
    <scope>NUCLEOTIDE SEQUENCE [LARGE SCALE GENOMIC DNA]</scope>
    <source>
        <strain evidence="9 10">DSM 9990</strain>
    </source>
</reference>
<feature type="domain" description="ABC transmembrane type-1" evidence="8">
    <location>
        <begin position="119"/>
        <end position="320"/>
    </location>
</feature>
<organism evidence="9 10">
    <name type="scientific">Thermodesulforhabdus norvegica</name>
    <dbReference type="NCBI Taxonomy" id="39841"/>
    <lineage>
        <taxon>Bacteria</taxon>
        <taxon>Pseudomonadati</taxon>
        <taxon>Thermodesulfobacteriota</taxon>
        <taxon>Syntrophobacteria</taxon>
        <taxon>Syntrophobacterales</taxon>
        <taxon>Thermodesulforhabdaceae</taxon>
        <taxon>Thermodesulforhabdus</taxon>
    </lineage>
</organism>
<evidence type="ECO:0000256" key="6">
    <source>
        <dbReference type="ARBA" id="ARBA00023136"/>
    </source>
</evidence>
<dbReference type="Gene3D" id="1.10.3720.10">
    <property type="entry name" value="MetI-like"/>
    <property type="match status" value="1"/>
</dbReference>
<dbReference type="AlphaFoldDB" id="A0A1I4S7L9"/>
<evidence type="ECO:0000256" key="3">
    <source>
        <dbReference type="ARBA" id="ARBA00022475"/>
    </source>
</evidence>
<protein>
    <submittedName>
        <fullName evidence="9">Peptide/nickel transport system permease protein</fullName>
    </submittedName>
</protein>
<feature type="transmembrane region" description="Helical" evidence="7">
    <location>
        <begin position="123"/>
        <end position="145"/>
    </location>
</feature>
<evidence type="ECO:0000256" key="2">
    <source>
        <dbReference type="ARBA" id="ARBA00022448"/>
    </source>
</evidence>
<keyword evidence="5 7" id="KW-1133">Transmembrane helix</keyword>
<gene>
    <name evidence="9" type="ORF">SAMN05660836_00797</name>
</gene>
<comment type="subcellular location">
    <subcellularLocation>
        <location evidence="1 7">Cell membrane</location>
        <topology evidence="1 7">Multi-pass membrane protein</topology>
    </subcellularLocation>
</comment>
<comment type="similarity">
    <text evidence="7">Belongs to the binding-protein-dependent transport system permease family.</text>
</comment>
<evidence type="ECO:0000259" key="8">
    <source>
        <dbReference type="PROSITE" id="PS50928"/>
    </source>
</evidence>
<dbReference type="Pfam" id="PF00528">
    <property type="entry name" value="BPD_transp_1"/>
    <property type="match status" value="1"/>
</dbReference>
<feature type="transmembrane region" description="Helical" evidence="7">
    <location>
        <begin position="157"/>
        <end position="181"/>
    </location>
</feature>
<keyword evidence="10" id="KW-1185">Reference proteome</keyword>
<dbReference type="SUPFAM" id="SSF161098">
    <property type="entry name" value="MetI-like"/>
    <property type="match status" value="1"/>
</dbReference>
<dbReference type="InterPro" id="IPR035906">
    <property type="entry name" value="MetI-like_sf"/>
</dbReference>
<dbReference type="OrthoDB" id="9778910at2"/>
<dbReference type="GO" id="GO:0005886">
    <property type="term" value="C:plasma membrane"/>
    <property type="evidence" value="ECO:0007669"/>
    <property type="project" value="UniProtKB-SubCell"/>
</dbReference>
<dbReference type="Proteomes" id="UP000199611">
    <property type="component" value="Unassembled WGS sequence"/>
</dbReference>
<evidence type="ECO:0000256" key="4">
    <source>
        <dbReference type="ARBA" id="ARBA00022692"/>
    </source>
</evidence>
<dbReference type="CDD" id="cd06261">
    <property type="entry name" value="TM_PBP2"/>
    <property type="match status" value="1"/>
</dbReference>
<dbReference type="PANTHER" id="PTHR43163:SF6">
    <property type="entry name" value="DIPEPTIDE TRANSPORT SYSTEM PERMEASE PROTEIN DPPB-RELATED"/>
    <property type="match status" value="1"/>
</dbReference>
<dbReference type="PROSITE" id="PS50928">
    <property type="entry name" value="ABC_TM1"/>
    <property type="match status" value="1"/>
</dbReference>
<evidence type="ECO:0000256" key="1">
    <source>
        <dbReference type="ARBA" id="ARBA00004651"/>
    </source>
</evidence>
<keyword evidence="6 7" id="KW-0472">Membrane</keyword>
<proteinExistence type="inferred from homology"/>
<evidence type="ECO:0000256" key="7">
    <source>
        <dbReference type="RuleBase" id="RU363032"/>
    </source>
</evidence>
<accession>A0A1I4S7L9</accession>
<dbReference type="STRING" id="39841.SAMN05660836_00797"/>
<dbReference type="EMBL" id="FOUU01000002">
    <property type="protein sequence ID" value="SFM60270.1"/>
    <property type="molecule type" value="Genomic_DNA"/>
</dbReference>
<keyword evidence="3" id="KW-1003">Cell membrane</keyword>
<dbReference type="RefSeq" id="WP_093393655.1">
    <property type="nucleotide sequence ID" value="NZ_FOUU01000002.1"/>
</dbReference>
<keyword evidence="2 7" id="KW-0813">Transport</keyword>
<feature type="transmembrane region" description="Helical" evidence="7">
    <location>
        <begin position="239"/>
        <end position="260"/>
    </location>
</feature>
<evidence type="ECO:0000313" key="10">
    <source>
        <dbReference type="Proteomes" id="UP000199611"/>
    </source>
</evidence>
<feature type="transmembrane region" description="Helical" evidence="7">
    <location>
        <begin position="193"/>
        <end position="211"/>
    </location>
</feature>
<name>A0A1I4S7L9_9BACT</name>
<dbReference type="GO" id="GO:0055085">
    <property type="term" value="P:transmembrane transport"/>
    <property type="evidence" value="ECO:0007669"/>
    <property type="project" value="InterPro"/>
</dbReference>